<name>A0A0A9CR56_ARUDO</name>
<reference evidence="2" key="2">
    <citation type="journal article" date="2015" name="Data Brief">
        <title>Shoot transcriptome of the giant reed, Arundo donax.</title>
        <authorList>
            <person name="Barrero R.A."/>
            <person name="Guerrero F.D."/>
            <person name="Moolhuijzen P."/>
            <person name="Goolsby J.A."/>
            <person name="Tidwell J."/>
            <person name="Bellgard S.E."/>
            <person name="Bellgard M.I."/>
        </authorList>
    </citation>
    <scope>NUCLEOTIDE SEQUENCE</scope>
    <source>
        <tissue evidence="2">Shoot tissue taken approximately 20 cm above the soil surface</tissue>
    </source>
</reference>
<evidence type="ECO:0000313" key="2">
    <source>
        <dbReference type="EMBL" id="JAD78051.1"/>
    </source>
</evidence>
<reference evidence="2" key="1">
    <citation type="submission" date="2014-09" db="EMBL/GenBank/DDBJ databases">
        <authorList>
            <person name="Magalhaes I.L.F."/>
            <person name="Oliveira U."/>
            <person name="Santos F.R."/>
            <person name="Vidigal T.H.D.A."/>
            <person name="Brescovit A.D."/>
            <person name="Santos A.J."/>
        </authorList>
    </citation>
    <scope>NUCLEOTIDE SEQUENCE</scope>
    <source>
        <tissue evidence="2">Shoot tissue taken approximately 20 cm above the soil surface</tissue>
    </source>
</reference>
<protein>
    <submittedName>
        <fullName evidence="2">Uncharacterized protein</fullName>
    </submittedName>
</protein>
<dbReference type="EMBL" id="GBRH01219844">
    <property type="protein sequence ID" value="JAD78051.1"/>
    <property type="molecule type" value="Transcribed_RNA"/>
</dbReference>
<accession>A0A0A9CR56</accession>
<feature type="region of interest" description="Disordered" evidence="1">
    <location>
        <begin position="1"/>
        <end position="88"/>
    </location>
</feature>
<organism evidence="2">
    <name type="scientific">Arundo donax</name>
    <name type="common">Giant reed</name>
    <name type="synonym">Donax arundinaceus</name>
    <dbReference type="NCBI Taxonomy" id="35708"/>
    <lineage>
        <taxon>Eukaryota</taxon>
        <taxon>Viridiplantae</taxon>
        <taxon>Streptophyta</taxon>
        <taxon>Embryophyta</taxon>
        <taxon>Tracheophyta</taxon>
        <taxon>Spermatophyta</taxon>
        <taxon>Magnoliopsida</taxon>
        <taxon>Liliopsida</taxon>
        <taxon>Poales</taxon>
        <taxon>Poaceae</taxon>
        <taxon>PACMAD clade</taxon>
        <taxon>Arundinoideae</taxon>
        <taxon>Arundineae</taxon>
        <taxon>Arundo</taxon>
    </lineage>
</organism>
<feature type="compositionally biased region" description="Basic residues" evidence="1">
    <location>
        <begin position="61"/>
        <end position="70"/>
    </location>
</feature>
<feature type="compositionally biased region" description="Polar residues" evidence="1">
    <location>
        <begin position="1"/>
        <end position="10"/>
    </location>
</feature>
<sequence>MTQSASTKNSLQRRKRASFLSQDEREGESESCRSDDGSSAGDHPERGRGWRVGRGGLGQGPRRRLGRRRGREGGEVVGGGRQVGAVGRGHVDPQLLALPAVARSAAGEVGAAERGEVEDGVAVVELEHGLRQLAGRERLRRHLQHRVLARRVQEPDGVAELEVDGLGPARVDVGLGGRRDAPGVEVPHLVHGAAAAVHQEQQHRCRADR</sequence>
<dbReference type="AlphaFoldDB" id="A0A0A9CR56"/>
<evidence type="ECO:0000256" key="1">
    <source>
        <dbReference type="SAM" id="MobiDB-lite"/>
    </source>
</evidence>
<feature type="compositionally biased region" description="Basic and acidic residues" evidence="1">
    <location>
        <begin position="22"/>
        <end position="48"/>
    </location>
</feature>
<proteinExistence type="predicted"/>
<feature type="compositionally biased region" description="Gly residues" evidence="1">
    <location>
        <begin position="50"/>
        <end position="59"/>
    </location>
</feature>